<evidence type="ECO:0000313" key="1">
    <source>
        <dbReference type="EMBL" id="EFJ32610.1"/>
    </source>
</evidence>
<proteinExistence type="predicted"/>
<protein>
    <submittedName>
        <fullName evidence="1">Uncharacterized protein</fullName>
    </submittedName>
</protein>
<dbReference type="AlphaFoldDB" id="D8R660"/>
<dbReference type="InParanoid" id="D8R660"/>
<accession>D8R660</accession>
<dbReference type="HOGENOM" id="CLU_145077_0_0_1"/>
<keyword evidence="2" id="KW-1185">Reference proteome</keyword>
<dbReference type="KEGG" id="smo:SELMODRAFT_407611"/>
<sequence>MEVVPPSNEVVQTLCIMEMEEKEVVPPSNEVVQTLSIMEMEEKEVVPPSNEVVQTLCIMEMEEKEVVPPSNEVVQTLRWEVSSPCKMKVVEGNPQHELKAPHIQIEVQCDNDEKESWQGSWTCKKNNMGEVTFGHPEHTRTWDCNLKLTGDW</sequence>
<gene>
    <name evidence="1" type="ORF">SELMODRAFT_407611</name>
</gene>
<dbReference type="Proteomes" id="UP000001514">
    <property type="component" value="Unassembled WGS sequence"/>
</dbReference>
<organism evidence="2">
    <name type="scientific">Selaginella moellendorffii</name>
    <name type="common">Spikemoss</name>
    <dbReference type="NCBI Taxonomy" id="88036"/>
    <lineage>
        <taxon>Eukaryota</taxon>
        <taxon>Viridiplantae</taxon>
        <taxon>Streptophyta</taxon>
        <taxon>Embryophyta</taxon>
        <taxon>Tracheophyta</taxon>
        <taxon>Lycopodiopsida</taxon>
        <taxon>Selaginellales</taxon>
        <taxon>Selaginellaceae</taxon>
        <taxon>Selaginella</taxon>
    </lineage>
</organism>
<reference evidence="1 2" key="1">
    <citation type="journal article" date="2011" name="Science">
        <title>The Selaginella genome identifies genetic changes associated with the evolution of vascular plants.</title>
        <authorList>
            <person name="Banks J.A."/>
            <person name="Nishiyama T."/>
            <person name="Hasebe M."/>
            <person name="Bowman J.L."/>
            <person name="Gribskov M."/>
            <person name="dePamphilis C."/>
            <person name="Albert V.A."/>
            <person name="Aono N."/>
            <person name="Aoyama T."/>
            <person name="Ambrose B.A."/>
            <person name="Ashton N.W."/>
            <person name="Axtell M.J."/>
            <person name="Barker E."/>
            <person name="Barker M.S."/>
            <person name="Bennetzen J.L."/>
            <person name="Bonawitz N.D."/>
            <person name="Chapple C."/>
            <person name="Cheng C."/>
            <person name="Correa L.G."/>
            <person name="Dacre M."/>
            <person name="DeBarry J."/>
            <person name="Dreyer I."/>
            <person name="Elias M."/>
            <person name="Engstrom E.M."/>
            <person name="Estelle M."/>
            <person name="Feng L."/>
            <person name="Finet C."/>
            <person name="Floyd S.K."/>
            <person name="Frommer W.B."/>
            <person name="Fujita T."/>
            <person name="Gramzow L."/>
            <person name="Gutensohn M."/>
            <person name="Harholt J."/>
            <person name="Hattori M."/>
            <person name="Heyl A."/>
            <person name="Hirai T."/>
            <person name="Hiwatashi Y."/>
            <person name="Ishikawa M."/>
            <person name="Iwata M."/>
            <person name="Karol K.G."/>
            <person name="Koehler B."/>
            <person name="Kolukisaoglu U."/>
            <person name="Kubo M."/>
            <person name="Kurata T."/>
            <person name="Lalonde S."/>
            <person name="Li K."/>
            <person name="Li Y."/>
            <person name="Litt A."/>
            <person name="Lyons E."/>
            <person name="Manning G."/>
            <person name="Maruyama T."/>
            <person name="Michael T.P."/>
            <person name="Mikami K."/>
            <person name="Miyazaki S."/>
            <person name="Morinaga S."/>
            <person name="Murata T."/>
            <person name="Mueller-Roeber B."/>
            <person name="Nelson D.R."/>
            <person name="Obara M."/>
            <person name="Oguri Y."/>
            <person name="Olmstead R.G."/>
            <person name="Onodera N."/>
            <person name="Petersen B.L."/>
            <person name="Pils B."/>
            <person name="Prigge M."/>
            <person name="Rensing S.A."/>
            <person name="Riano-Pachon D.M."/>
            <person name="Roberts A.W."/>
            <person name="Sato Y."/>
            <person name="Scheller H.V."/>
            <person name="Schulz B."/>
            <person name="Schulz C."/>
            <person name="Shakirov E.V."/>
            <person name="Shibagaki N."/>
            <person name="Shinohara N."/>
            <person name="Shippen D.E."/>
            <person name="Soerensen I."/>
            <person name="Sotooka R."/>
            <person name="Sugimoto N."/>
            <person name="Sugita M."/>
            <person name="Sumikawa N."/>
            <person name="Tanurdzic M."/>
            <person name="Theissen G."/>
            <person name="Ulvskov P."/>
            <person name="Wakazuki S."/>
            <person name="Weng J.K."/>
            <person name="Willats W.W."/>
            <person name="Wipf D."/>
            <person name="Wolf P.G."/>
            <person name="Yang L."/>
            <person name="Zimmer A.D."/>
            <person name="Zhu Q."/>
            <person name="Mitros T."/>
            <person name="Hellsten U."/>
            <person name="Loque D."/>
            <person name="Otillar R."/>
            <person name="Salamov A."/>
            <person name="Schmutz J."/>
            <person name="Shapiro H."/>
            <person name="Lindquist E."/>
            <person name="Lucas S."/>
            <person name="Rokhsar D."/>
            <person name="Grigoriev I.V."/>
        </authorList>
    </citation>
    <scope>NUCLEOTIDE SEQUENCE [LARGE SCALE GENOMIC DNA]</scope>
</reference>
<evidence type="ECO:0000313" key="2">
    <source>
        <dbReference type="Proteomes" id="UP000001514"/>
    </source>
</evidence>
<dbReference type="EMBL" id="GL377572">
    <property type="protein sequence ID" value="EFJ32610.1"/>
    <property type="molecule type" value="Genomic_DNA"/>
</dbReference>
<dbReference type="Gramene" id="EFJ32610">
    <property type="protein sequence ID" value="EFJ32610"/>
    <property type="gene ID" value="SELMODRAFT_407611"/>
</dbReference>
<name>D8R660_SELML</name>